<proteinExistence type="predicted"/>
<dbReference type="PANTHER" id="PTHR33546">
    <property type="entry name" value="LARGE, MULTIFUNCTIONAL SECRETED PROTEIN-RELATED"/>
    <property type="match status" value="1"/>
</dbReference>
<keyword evidence="5" id="KW-0732">Signal</keyword>
<evidence type="ECO:0000256" key="3">
    <source>
        <dbReference type="ARBA" id="ARBA00023004"/>
    </source>
</evidence>
<evidence type="ECO:0000313" key="7">
    <source>
        <dbReference type="EMBL" id="TWT93755.1"/>
    </source>
</evidence>
<dbReference type="Pfam" id="PF20601">
    <property type="entry name" value="DUF6797"/>
    <property type="match status" value="1"/>
</dbReference>
<dbReference type="EMBL" id="SJPN01000008">
    <property type="protein sequence ID" value="TWT93755.1"/>
    <property type="molecule type" value="Genomic_DNA"/>
</dbReference>
<keyword evidence="1 4" id="KW-0349">Heme</keyword>
<evidence type="ECO:0000256" key="1">
    <source>
        <dbReference type="ARBA" id="ARBA00022617"/>
    </source>
</evidence>
<dbReference type="InterPro" id="IPR011041">
    <property type="entry name" value="Quinoprot_gluc/sorb_DH_b-prop"/>
</dbReference>
<keyword evidence="3 4" id="KW-0408">Iron</keyword>
<feature type="domain" description="Cytochrome c" evidence="6">
    <location>
        <begin position="51"/>
        <end position="191"/>
    </location>
</feature>
<dbReference type="InterPro" id="IPR013427">
    <property type="entry name" value="Haem-bd_dom_put"/>
</dbReference>
<keyword evidence="2 4" id="KW-0479">Metal-binding</keyword>
<accession>A0A5C6A312</accession>
<feature type="domain" description="Cytochrome c" evidence="6">
    <location>
        <begin position="229"/>
        <end position="308"/>
    </location>
</feature>
<dbReference type="RefSeq" id="WP_231742451.1">
    <property type="nucleotide sequence ID" value="NZ_CP151726.1"/>
</dbReference>
<dbReference type="Gene3D" id="2.120.10.30">
    <property type="entry name" value="TolB, C-terminal domain"/>
    <property type="match status" value="1"/>
</dbReference>
<dbReference type="GO" id="GO:0046872">
    <property type="term" value="F:metal ion binding"/>
    <property type="evidence" value="ECO:0007669"/>
    <property type="project" value="UniProtKB-KW"/>
</dbReference>
<dbReference type="GO" id="GO:0020037">
    <property type="term" value="F:heme binding"/>
    <property type="evidence" value="ECO:0007669"/>
    <property type="project" value="InterPro"/>
</dbReference>
<dbReference type="PROSITE" id="PS51007">
    <property type="entry name" value="CYTC"/>
    <property type="match status" value="2"/>
</dbReference>
<dbReference type="InterPro" id="IPR009056">
    <property type="entry name" value="Cyt_c-like_dom"/>
</dbReference>
<comment type="caution">
    <text evidence="7">The sequence shown here is derived from an EMBL/GenBank/DDBJ whole genome shotgun (WGS) entry which is preliminary data.</text>
</comment>
<dbReference type="NCBIfam" id="TIGR02603">
    <property type="entry name" value="CxxCH_TIGR02603"/>
    <property type="match status" value="1"/>
</dbReference>
<dbReference type="GO" id="GO:0009055">
    <property type="term" value="F:electron transfer activity"/>
    <property type="evidence" value="ECO:0007669"/>
    <property type="project" value="InterPro"/>
</dbReference>
<evidence type="ECO:0000256" key="4">
    <source>
        <dbReference type="PROSITE-ProRule" id="PRU00433"/>
    </source>
</evidence>
<feature type="signal peptide" evidence="5">
    <location>
        <begin position="1"/>
        <end position="22"/>
    </location>
</feature>
<evidence type="ECO:0000259" key="6">
    <source>
        <dbReference type="PROSITE" id="PS51007"/>
    </source>
</evidence>
<gene>
    <name evidence="7" type="ORF">Pla52n_55830</name>
</gene>
<dbReference type="InterPro" id="IPR011042">
    <property type="entry name" value="6-blade_b-propeller_TolB-like"/>
</dbReference>
<evidence type="ECO:0000256" key="2">
    <source>
        <dbReference type="ARBA" id="ARBA00022723"/>
    </source>
</evidence>
<dbReference type="InterPro" id="IPR046476">
    <property type="entry name" value="DUF6797"/>
</dbReference>
<evidence type="ECO:0000256" key="5">
    <source>
        <dbReference type="SAM" id="SignalP"/>
    </source>
</evidence>
<sequence length="1101" mass="122484" precursor="true">MTFSSRCLILLCCFGVQPLASAETLRHPASLQDQLLATDPEFLALEADLRGDARRGAIVFFKSAAACVRCHSTSDTRSPLGPNLSQFDEPVSHRYLIDAILRPSASIRKGYETVAVLKTDGQVVQGLQVKEDDEEIELRDATDLQRSVVIRKVDVEAIRRSNKSMMPEGLAGTLRDQREFYDLAKYLFEISRGGEQRADELKPTDEQLAVVDDSQNLDHAGIIKRLKQRDFDTGSAIFHGYCVNCHGPDGNRPSLATARAFGTQPLKFGSDPYRMFMTLTRGGGLMAPMSQLTPMERYQVVHYIREAFMKDRNPDYVKIDSRYLDSLPKGTEKGDRIPEVQRDFGPALASQLERRFPSVLSIPMGNVTLSYDLHTMDQAGLWSGGFLDLSETQHMRPRGEGTANPRGQFIDGLQGWRWAHEGRFDYPTEDVLPRGPLPIKWMDYHGHYLHDNDVVLSYSIDGREIKEWPSVIPQDDDNLAVRHVMEIDPGPPLTLSVAQSVASENNRGGVCTETPSVNDPMTGDANSSVAYCENNVGGKSGGVSFAQVRGDTNGLTWQIDDESRIVLVIPQSNEKRLIEIRRQVATSASAFGSLVGQWLNEPAAEITAETTAEIASIQSMTSGGELRWPKVISTIGYPGLENGAYALDTITIPDESPSNTWFRTSALDFLPDGRMVVAMYGGDVWIVSGIDDQLTGLQWKRFAAGLYEPFGLRVVDGQVYLTCKDRLVRLHDFNGDDEADFYESFSAETDVSVNFHAFNFDLQVDSKGNFYYAKSGHGADYSLPGAVIKVSPDGSQRSVLSTGFRTPNGIGMLPDDRVVASDNQGQWTPASKISVLRQGGFYGWVPTYNIAGKWSPDGGKIDIKSIVPPTTFDRPMIWMPQEFDNSCGGQLWVDDPRWGPLSGRLLHTSFGKGWMSYTMMQRVDEVDQAAIVKLPFDFRTGIMRARVNPADGQVYACGLQGWNGGGRVGLLENGVQRLRYTGKPFQMVSDCQVESDGLLIRFNFPLDPVSATDLQNHLAEYWNYHWRSDYGSDMYSPTTDKPGKEAIPVSTISLTPDRMAMKLHVTDLKPVDQVHLILKVKDESGQPFEEEIYWTINRVPR</sequence>
<dbReference type="Pfam" id="PF13442">
    <property type="entry name" value="Cytochrome_CBB3"/>
    <property type="match status" value="1"/>
</dbReference>
<dbReference type="SUPFAM" id="SSF46626">
    <property type="entry name" value="Cytochrome c"/>
    <property type="match status" value="2"/>
</dbReference>
<dbReference type="Proteomes" id="UP000320176">
    <property type="component" value="Unassembled WGS sequence"/>
</dbReference>
<feature type="chain" id="PRO_5023063583" evidence="5">
    <location>
        <begin position="23"/>
        <end position="1101"/>
    </location>
</feature>
<dbReference type="AlphaFoldDB" id="A0A5C6A312"/>
<reference evidence="7 8" key="1">
    <citation type="submission" date="2019-02" db="EMBL/GenBank/DDBJ databases">
        <title>Deep-cultivation of Planctomycetes and their phenomic and genomic characterization uncovers novel biology.</title>
        <authorList>
            <person name="Wiegand S."/>
            <person name="Jogler M."/>
            <person name="Boedeker C."/>
            <person name="Pinto D."/>
            <person name="Vollmers J."/>
            <person name="Rivas-Marin E."/>
            <person name="Kohn T."/>
            <person name="Peeters S.H."/>
            <person name="Heuer A."/>
            <person name="Rast P."/>
            <person name="Oberbeckmann S."/>
            <person name="Bunk B."/>
            <person name="Jeske O."/>
            <person name="Meyerdierks A."/>
            <person name="Storesund J.E."/>
            <person name="Kallscheuer N."/>
            <person name="Luecker S."/>
            <person name="Lage O.M."/>
            <person name="Pohl T."/>
            <person name="Merkel B.J."/>
            <person name="Hornburger P."/>
            <person name="Mueller R.-W."/>
            <person name="Bruemmer F."/>
            <person name="Labrenz M."/>
            <person name="Spormann A.M."/>
            <person name="Op Den Camp H."/>
            <person name="Overmann J."/>
            <person name="Amann R."/>
            <person name="Jetten M.S.M."/>
            <person name="Mascher T."/>
            <person name="Medema M.H."/>
            <person name="Devos D.P."/>
            <person name="Kaster A.-K."/>
            <person name="Ovreas L."/>
            <person name="Rohde M."/>
            <person name="Galperin M.Y."/>
            <person name="Jogler C."/>
        </authorList>
    </citation>
    <scope>NUCLEOTIDE SEQUENCE [LARGE SCALE GENOMIC DNA]</scope>
    <source>
        <strain evidence="7 8">Pla52n</strain>
    </source>
</reference>
<evidence type="ECO:0000313" key="8">
    <source>
        <dbReference type="Proteomes" id="UP000320176"/>
    </source>
</evidence>
<dbReference type="PANTHER" id="PTHR33546:SF1">
    <property type="entry name" value="LARGE, MULTIFUNCTIONAL SECRETED PROTEIN"/>
    <property type="match status" value="1"/>
</dbReference>
<organism evidence="7 8">
    <name type="scientific">Stieleria varia</name>
    <dbReference type="NCBI Taxonomy" id="2528005"/>
    <lineage>
        <taxon>Bacteria</taxon>
        <taxon>Pseudomonadati</taxon>
        <taxon>Planctomycetota</taxon>
        <taxon>Planctomycetia</taxon>
        <taxon>Pirellulales</taxon>
        <taxon>Pirellulaceae</taxon>
        <taxon>Stieleria</taxon>
    </lineage>
</organism>
<dbReference type="Gene3D" id="1.10.760.10">
    <property type="entry name" value="Cytochrome c-like domain"/>
    <property type="match status" value="2"/>
</dbReference>
<dbReference type="InterPro" id="IPR036909">
    <property type="entry name" value="Cyt_c-like_dom_sf"/>
</dbReference>
<dbReference type="SUPFAM" id="SSF50952">
    <property type="entry name" value="Soluble quinoprotein glucose dehydrogenase"/>
    <property type="match status" value="1"/>
</dbReference>
<keyword evidence="8" id="KW-1185">Reference proteome</keyword>
<name>A0A5C6A312_9BACT</name>
<protein>
    <submittedName>
        <fullName evidence="7">Cytochrome c</fullName>
    </submittedName>
</protein>